<evidence type="ECO:0000313" key="2">
    <source>
        <dbReference type="EMBL" id="KAK0552271.1"/>
    </source>
</evidence>
<protein>
    <submittedName>
        <fullName evidence="2">Uncharacterized protein</fullName>
    </submittedName>
</protein>
<feature type="region of interest" description="Disordered" evidence="1">
    <location>
        <begin position="1"/>
        <end position="26"/>
    </location>
</feature>
<name>A0AAN6JS66_9BASI</name>
<gene>
    <name evidence="2" type="ORF">OC846_002968</name>
</gene>
<accession>A0AAN6JS66</accession>
<proteinExistence type="predicted"/>
<dbReference type="EMBL" id="JAPDMZ010000065">
    <property type="protein sequence ID" value="KAK0552271.1"/>
    <property type="molecule type" value="Genomic_DNA"/>
</dbReference>
<dbReference type="Proteomes" id="UP001176517">
    <property type="component" value="Unassembled WGS sequence"/>
</dbReference>
<evidence type="ECO:0000313" key="3">
    <source>
        <dbReference type="Proteomes" id="UP001176517"/>
    </source>
</evidence>
<organism evidence="2 3">
    <name type="scientific">Tilletia horrida</name>
    <dbReference type="NCBI Taxonomy" id="155126"/>
    <lineage>
        <taxon>Eukaryota</taxon>
        <taxon>Fungi</taxon>
        <taxon>Dikarya</taxon>
        <taxon>Basidiomycota</taxon>
        <taxon>Ustilaginomycotina</taxon>
        <taxon>Exobasidiomycetes</taxon>
        <taxon>Tilletiales</taxon>
        <taxon>Tilletiaceae</taxon>
        <taxon>Tilletia</taxon>
    </lineage>
</organism>
<evidence type="ECO:0000256" key="1">
    <source>
        <dbReference type="SAM" id="MobiDB-lite"/>
    </source>
</evidence>
<dbReference type="AlphaFoldDB" id="A0AAN6JS66"/>
<comment type="caution">
    <text evidence="2">The sequence shown here is derived from an EMBL/GenBank/DDBJ whole genome shotgun (WGS) entry which is preliminary data.</text>
</comment>
<reference evidence="2" key="1">
    <citation type="journal article" date="2023" name="PhytoFront">
        <title>Draft Genome Resources of Seven Strains of Tilletia horrida, Causal Agent of Kernel Smut of Rice.</title>
        <authorList>
            <person name="Khanal S."/>
            <person name="Antony Babu S."/>
            <person name="Zhou X.G."/>
        </authorList>
    </citation>
    <scope>NUCLEOTIDE SEQUENCE</scope>
    <source>
        <strain evidence="2">TX6</strain>
    </source>
</reference>
<sequence>MSGQSGYPPLYPLPVRTSGATETTRPFLPAEKFRSKIPARKRVPGGRPIGRVPDAQHWYKSKALQEDAGKRKRHATIA</sequence>
<keyword evidence="3" id="KW-1185">Reference proteome</keyword>